<dbReference type="SUPFAM" id="SSF56112">
    <property type="entry name" value="Protein kinase-like (PK-like)"/>
    <property type="match status" value="1"/>
</dbReference>
<proteinExistence type="predicted"/>
<dbReference type="InterPro" id="IPR000719">
    <property type="entry name" value="Prot_kinase_dom"/>
</dbReference>
<dbReference type="Proteomes" id="UP000663888">
    <property type="component" value="Unassembled WGS sequence"/>
</dbReference>
<feature type="domain" description="Protein kinase" evidence="1">
    <location>
        <begin position="1"/>
        <end position="370"/>
    </location>
</feature>
<accession>A0A8H2XUT6</accession>
<dbReference type="Gene3D" id="3.30.200.20">
    <property type="entry name" value="Phosphorylase Kinase, domain 1"/>
    <property type="match status" value="1"/>
</dbReference>
<name>A0A8H2XUT6_9AGAM</name>
<dbReference type="OrthoDB" id="2268901at2759"/>
<dbReference type="SMART" id="SM00220">
    <property type="entry name" value="S_TKc"/>
    <property type="match status" value="1"/>
</dbReference>
<dbReference type="Gene3D" id="1.10.510.10">
    <property type="entry name" value="Transferase(Phosphotransferase) domain 1"/>
    <property type="match status" value="1"/>
</dbReference>
<dbReference type="PROSITE" id="PS50011">
    <property type="entry name" value="PROTEIN_KINASE_DOM"/>
    <property type="match status" value="1"/>
</dbReference>
<dbReference type="GO" id="GO:0005524">
    <property type="term" value="F:ATP binding"/>
    <property type="evidence" value="ECO:0007669"/>
    <property type="project" value="InterPro"/>
</dbReference>
<evidence type="ECO:0000259" key="1">
    <source>
        <dbReference type="PROSITE" id="PS50011"/>
    </source>
</evidence>
<sequence>MTTLSFDDVSIASLPDQRSEAEERWVSFQPYLLSKGYQLRPRYQPDWVPSWKRTGGKASRAEDSLDPAPVRRLDATRIQDKQQVMLKMLAPPTEGNEGKNEFALLKYFSSPPLKDHPENHIVPCLDSFPIPGISSGQFVVMPLLSIYNDIPFHNLAEVHELLKQLFEGLLFMHRNNTAHLDIASPNVMMDARSLYDEPFHPFYQTLSLDASRLLQPRYKRSEKNIRYYYIDLGYSVRFDDSDSPRTIVGSQARELAPEQETGLPYDPFVADVYQLGKMIQRDLIPKIEQIKFLEPLVRQMTKNNPAERPTLVSAQASMNTAFLGLSGWRYRWPMIPAETEFSDRLKYMFSGLVSEVRWWIQRVLRLFLRV</sequence>
<dbReference type="EMBL" id="CAJMWX010000802">
    <property type="protein sequence ID" value="CAE6431238.1"/>
    <property type="molecule type" value="Genomic_DNA"/>
</dbReference>
<evidence type="ECO:0000313" key="3">
    <source>
        <dbReference type="Proteomes" id="UP000663888"/>
    </source>
</evidence>
<dbReference type="InterPro" id="IPR011009">
    <property type="entry name" value="Kinase-like_dom_sf"/>
</dbReference>
<gene>
    <name evidence="2" type="ORF">RDB_LOCUS35823</name>
</gene>
<reference evidence="2" key="1">
    <citation type="submission" date="2021-01" db="EMBL/GenBank/DDBJ databases">
        <authorList>
            <person name="Kaushik A."/>
        </authorList>
    </citation>
    <scope>NUCLEOTIDE SEQUENCE</scope>
    <source>
        <strain evidence="2">AG4-R118</strain>
    </source>
</reference>
<dbReference type="GO" id="GO:0004672">
    <property type="term" value="F:protein kinase activity"/>
    <property type="evidence" value="ECO:0007669"/>
    <property type="project" value="InterPro"/>
</dbReference>
<evidence type="ECO:0000313" key="2">
    <source>
        <dbReference type="EMBL" id="CAE6431238.1"/>
    </source>
</evidence>
<comment type="caution">
    <text evidence="2">The sequence shown here is derived from an EMBL/GenBank/DDBJ whole genome shotgun (WGS) entry which is preliminary data.</text>
</comment>
<dbReference type="AlphaFoldDB" id="A0A8H2XUT6"/>
<protein>
    <recommendedName>
        <fullName evidence="1">Protein kinase domain-containing protein</fullName>
    </recommendedName>
</protein>
<organism evidence="2 3">
    <name type="scientific">Rhizoctonia solani</name>
    <dbReference type="NCBI Taxonomy" id="456999"/>
    <lineage>
        <taxon>Eukaryota</taxon>
        <taxon>Fungi</taxon>
        <taxon>Dikarya</taxon>
        <taxon>Basidiomycota</taxon>
        <taxon>Agaricomycotina</taxon>
        <taxon>Agaricomycetes</taxon>
        <taxon>Cantharellales</taxon>
        <taxon>Ceratobasidiaceae</taxon>
        <taxon>Rhizoctonia</taxon>
    </lineage>
</organism>